<feature type="transmembrane region" description="Helical" evidence="7">
    <location>
        <begin position="219"/>
        <end position="240"/>
    </location>
</feature>
<dbReference type="EMBL" id="JABCIY010000227">
    <property type="protein sequence ID" value="KAF7187537.1"/>
    <property type="molecule type" value="Genomic_DNA"/>
</dbReference>
<proteinExistence type="predicted"/>
<gene>
    <name evidence="8" type="ORF">HII31_11161</name>
</gene>
<dbReference type="PIRSF" id="PIRSF006060">
    <property type="entry name" value="AA_transporter"/>
    <property type="match status" value="1"/>
</dbReference>
<dbReference type="GO" id="GO:0022857">
    <property type="term" value="F:transmembrane transporter activity"/>
    <property type="evidence" value="ECO:0007669"/>
    <property type="project" value="InterPro"/>
</dbReference>
<reference evidence="8" key="1">
    <citation type="submission" date="2020-04" db="EMBL/GenBank/DDBJ databases">
        <title>Draft genome resource of the tomato pathogen Pseudocercospora fuligena.</title>
        <authorList>
            <person name="Zaccaron A."/>
        </authorList>
    </citation>
    <scope>NUCLEOTIDE SEQUENCE</scope>
    <source>
        <strain evidence="8">PF001</strain>
    </source>
</reference>
<evidence type="ECO:0000256" key="1">
    <source>
        <dbReference type="ARBA" id="ARBA00004141"/>
    </source>
</evidence>
<dbReference type="PANTHER" id="PTHR45649">
    <property type="entry name" value="AMINO-ACID PERMEASE BAT1"/>
    <property type="match status" value="1"/>
</dbReference>
<feature type="compositionally biased region" description="Low complexity" evidence="6">
    <location>
        <begin position="9"/>
        <end position="22"/>
    </location>
</feature>
<dbReference type="Pfam" id="PF13520">
    <property type="entry name" value="AA_permease_2"/>
    <property type="match status" value="1"/>
</dbReference>
<evidence type="ECO:0000256" key="2">
    <source>
        <dbReference type="ARBA" id="ARBA00022448"/>
    </source>
</evidence>
<dbReference type="PANTHER" id="PTHR45649:SF4">
    <property type="entry name" value="TRANSPORTER, PUTATIVE (EUROFUNG)-RELATED"/>
    <property type="match status" value="1"/>
</dbReference>
<dbReference type="Proteomes" id="UP000660729">
    <property type="component" value="Unassembled WGS sequence"/>
</dbReference>
<keyword evidence="5 7" id="KW-0472">Membrane</keyword>
<sequence length="391" mass="42698">MTLRHGDVELTTTTSESSLPPTKTINTAILKTAPDDSSSEDVPTNSTFTDTQNMLRMGKRQELVRSFRLLSIAAFTAIATAAWELGLFLLSPGLINGGRSGLIYSTLWNFLGFLPVYLSMAEMASIAPIAGAQYHWVSEFAPEKYQKVLSYMTGWTSTIAWQAGNAMGVILTGTLIQSIILVNDEEYGFENWQGTLLAIAVMAVAYIVSVYGHKSLPKWQLALFGIHVAAYFGYLVPVWINAPKATHTEVWSSFSNSGGWSSTGLAVLVGQLPGISQQIGIDTAAHMSEEVRDAAYTVPRAMLFVYIFNMVIIFPGILTVCYHIPDLDAALDDPTTYPAIYVLRQAMSTGWMTVVLAITVFILMASNVVYLAAVTRDLYAFARDHGLPFSG</sequence>
<feature type="transmembrane region" description="Helical" evidence="7">
    <location>
        <begin position="67"/>
        <end position="90"/>
    </location>
</feature>
<feature type="transmembrane region" description="Helical" evidence="7">
    <location>
        <begin position="159"/>
        <end position="180"/>
    </location>
</feature>
<feature type="region of interest" description="Disordered" evidence="6">
    <location>
        <begin position="1"/>
        <end position="22"/>
    </location>
</feature>
<evidence type="ECO:0000313" key="9">
    <source>
        <dbReference type="Proteomes" id="UP000660729"/>
    </source>
</evidence>
<dbReference type="OrthoDB" id="3257095at2759"/>
<evidence type="ECO:0000313" key="8">
    <source>
        <dbReference type="EMBL" id="KAF7187537.1"/>
    </source>
</evidence>
<keyword evidence="4 7" id="KW-1133">Transmembrane helix</keyword>
<comment type="subcellular location">
    <subcellularLocation>
        <location evidence="1">Membrane</location>
        <topology evidence="1">Multi-pass membrane protein</topology>
    </subcellularLocation>
</comment>
<organism evidence="8 9">
    <name type="scientific">Pseudocercospora fuligena</name>
    <dbReference type="NCBI Taxonomy" id="685502"/>
    <lineage>
        <taxon>Eukaryota</taxon>
        <taxon>Fungi</taxon>
        <taxon>Dikarya</taxon>
        <taxon>Ascomycota</taxon>
        <taxon>Pezizomycotina</taxon>
        <taxon>Dothideomycetes</taxon>
        <taxon>Dothideomycetidae</taxon>
        <taxon>Mycosphaerellales</taxon>
        <taxon>Mycosphaerellaceae</taxon>
        <taxon>Pseudocercospora</taxon>
    </lineage>
</organism>
<keyword evidence="9" id="KW-1185">Reference proteome</keyword>
<dbReference type="GO" id="GO:0016020">
    <property type="term" value="C:membrane"/>
    <property type="evidence" value="ECO:0007669"/>
    <property type="project" value="UniProtKB-SubCell"/>
</dbReference>
<evidence type="ECO:0000256" key="5">
    <source>
        <dbReference type="ARBA" id="ARBA00023136"/>
    </source>
</evidence>
<accession>A0A8H6RBS6</accession>
<evidence type="ECO:0000256" key="3">
    <source>
        <dbReference type="ARBA" id="ARBA00022692"/>
    </source>
</evidence>
<comment type="caution">
    <text evidence="8">The sequence shown here is derived from an EMBL/GenBank/DDBJ whole genome shotgun (WGS) entry which is preliminary data.</text>
</comment>
<dbReference type="Gene3D" id="1.20.1740.10">
    <property type="entry name" value="Amino acid/polyamine transporter I"/>
    <property type="match status" value="1"/>
</dbReference>
<evidence type="ECO:0000256" key="4">
    <source>
        <dbReference type="ARBA" id="ARBA00022989"/>
    </source>
</evidence>
<dbReference type="AlphaFoldDB" id="A0A8H6RBS6"/>
<keyword evidence="2" id="KW-0813">Transport</keyword>
<feature type="transmembrane region" description="Helical" evidence="7">
    <location>
        <begin position="351"/>
        <end position="373"/>
    </location>
</feature>
<protein>
    <submittedName>
        <fullName evidence="8">Putative amino-acid permease</fullName>
    </submittedName>
</protein>
<feature type="transmembrane region" description="Helical" evidence="7">
    <location>
        <begin position="302"/>
        <end position="325"/>
    </location>
</feature>
<keyword evidence="3 7" id="KW-0812">Transmembrane</keyword>
<name>A0A8H6RBS6_9PEZI</name>
<evidence type="ECO:0000256" key="7">
    <source>
        <dbReference type="SAM" id="Phobius"/>
    </source>
</evidence>
<dbReference type="InterPro" id="IPR002293">
    <property type="entry name" value="AA/rel_permease1"/>
</dbReference>
<feature type="transmembrane region" description="Helical" evidence="7">
    <location>
        <begin position="102"/>
        <end position="120"/>
    </location>
</feature>
<feature type="transmembrane region" description="Helical" evidence="7">
    <location>
        <begin position="192"/>
        <end position="212"/>
    </location>
</feature>
<evidence type="ECO:0000256" key="6">
    <source>
        <dbReference type="SAM" id="MobiDB-lite"/>
    </source>
</evidence>